<proteinExistence type="predicted"/>
<keyword evidence="3" id="KW-1185">Reference proteome</keyword>
<evidence type="ECO:0000256" key="1">
    <source>
        <dbReference type="SAM" id="Phobius"/>
    </source>
</evidence>
<sequence>MLEKIKNIMGSEVFHNVLRFINTVCLAIIAFSLLQIVRYIPDIIDRLYLIAQLV</sequence>
<keyword evidence="1" id="KW-1133">Transmembrane helix</keyword>
<organism evidence="2 3">
    <name type="scientific">Thermobacillus composti (strain DSM 18247 / JCM 13945 / KWC4)</name>
    <dbReference type="NCBI Taxonomy" id="717605"/>
    <lineage>
        <taxon>Bacteria</taxon>
        <taxon>Bacillati</taxon>
        <taxon>Bacillota</taxon>
        <taxon>Bacilli</taxon>
        <taxon>Bacillales</taxon>
        <taxon>Paenibacillaceae</taxon>
        <taxon>Thermobacillus</taxon>
    </lineage>
</organism>
<dbReference type="HOGENOM" id="CLU_3048939_0_0_9"/>
<keyword evidence="1" id="KW-0812">Transmembrane</keyword>
<dbReference type="AlphaFoldDB" id="L0EF36"/>
<protein>
    <submittedName>
        <fullName evidence="2">Uncharacterized protein</fullName>
    </submittedName>
</protein>
<gene>
    <name evidence="2" type="ordered locus">Theco_1634</name>
</gene>
<dbReference type="EMBL" id="CP003255">
    <property type="protein sequence ID" value="AGA57770.1"/>
    <property type="molecule type" value="Genomic_DNA"/>
</dbReference>
<accession>L0EF36</accession>
<name>L0EF36_THECK</name>
<evidence type="ECO:0000313" key="2">
    <source>
        <dbReference type="EMBL" id="AGA57770.1"/>
    </source>
</evidence>
<evidence type="ECO:0000313" key="3">
    <source>
        <dbReference type="Proteomes" id="UP000010795"/>
    </source>
</evidence>
<reference evidence="3" key="1">
    <citation type="submission" date="2012-01" db="EMBL/GenBank/DDBJ databases">
        <title>Complete sequence of chromosome of Thermobacillus composti KWC4.</title>
        <authorList>
            <person name="Lucas S."/>
            <person name="Han J."/>
            <person name="Lapidus A."/>
            <person name="Cheng J.-F."/>
            <person name="Goodwin L."/>
            <person name="Pitluck S."/>
            <person name="Peters L."/>
            <person name="Ovchinnikova G."/>
            <person name="Teshima H."/>
            <person name="Detter J.C."/>
            <person name="Han C."/>
            <person name="Tapia R."/>
            <person name="Land M."/>
            <person name="Hauser L."/>
            <person name="Kyrpides N."/>
            <person name="Ivanova N."/>
            <person name="Pagani I."/>
            <person name="Anderson I."/>
            <person name="Woyke T."/>
        </authorList>
    </citation>
    <scope>NUCLEOTIDE SEQUENCE [LARGE SCALE GENOMIC DNA]</scope>
    <source>
        <strain evidence="3">DSM 18247 / JCM 13945 / KWC4</strain>
    </source>
</reference>
<feature type="transmembrane region" description="Helical" evidence="1">
    <location>
        <begin position="20"/>
        <end position="40"/>
    </location>
</feature>
<dbReference type="Proteomes" id="UP000010795">
    <property type="component" value="Chromosome"/>
</dbReference>
<dbReference type="STRING" id="717605.Theco_1634"/>
<keyword evidence="1" id="KW-0472">Membrane</keyword>
<dbReference type="KEGG" id="tco:Theco_1634"/>